<dbReference type="EMBL" id="FQWA01000001">
    <property type="protein sequence ID" value="SHF53831.1"/>
    <property type="molecule type" value="Genomic_DNA"/>
</dbReference>
<organism evidence="1 2">
    <name type="scientific">Prevotella scopos JCM 17725</name>
    <dbReference type="NCBI Taxonomy" id="1236518"/>
    <lineage>
        <taxon>Bacteria</taxon>
        <taxon>Pseudomonadati</taxon>
        <taxon>Bacteroidota</taxon>
        <taxon>Bacteroidia</taxon>
        <taxon>Bacteroidales</taxon>
        <taxon>Prevotellaceae</taxon>
        <taxon>Prevotella</taxon>
    </lineage>
</organism>
<dbReference type="Proteomes" id="UP000184105">
    <property type="component" value="Unassembled WGS sequence"/>
</dbReference>
<evidence type="ECO:0000313" key="2">
    <source>
        <dbReference type="Proteomes" id="UP000184105"/>
    </source>
</evidence>
<evidence type="ECO:0008006" key="3">
    <source>
        <dbReference type="Google" id="ProtNLM"/>
    </source>
</evidence>
<evidence type="ECO:0000313" key="1">
    <source>
        <dbReference type="EMBL" id="SHF53831.1"/>
    </source>
</evidence>
<reference evidence="1 2" key="1">
    <citation type="submission" date="2016-11" db="EMBL/GenBank/DDBJ databases">
        <authorList>
            <person name="Varghese N."/>
            <person name="Submissions S."/>
        </authorList>
    </citation>
    <scope>NUCLEOTIDE SEQUENCE [LARGE SCALE GENOMIC DNA]</scope>
    <source>
        <strain evidence="1 2">DSM 22613</strain>
    </source>
</reference>
<accession>A0AAX2F0M2</accession>
<gene>
    <name evidence="1" type="ORF">SAMN05444364_10133</name>
</gene>
<comment type="caution">
    <text evidence="1">The sequence shown here is derived from an EMBL/GenBank/DDBJ whole genome shotgun (WGS) entry which is preliminary data.</text>
</comment>
<protein>
    <recommendedName>
        <fullName evidence="3">Transposase</fullName>
    </recommendedName>
</protein>
<name>A0AAX2F0M2_9BACT</name>
<sequence>MVIYSAYETMSELFADMEEDVMALTLWHRVLKWIERLVTALYDVLGLSVSEIGQLIVNSYIEPPFKHAQLEKNLPRTEWRGGETYYYSKGRVQKP</sequence>
<proteinExistence type="predicted"/>
<dbReference type="AlphaFoldDB" id="A0AAX2F0M2"/>
<keyword evidence="2" id="KW-1185">Reference proteome</keyword>